<organism evidence="2 3">
    <name type="scientific">Saltatorellus ferox</name>
    <dbReference type="NCBI Taxonomy" id="2528018"/>
    <lineage>
        <taxon>Bacteria</taxon>
        <taxon>Pseudomonadati</taxon>
        <taxon>Planctomycetota</taxon>
        <taxon>Planctomycetia</taxon>
        <taxon>Planctomycetia incertae sedis</taxon>
        <taxon>Saltatorellus</taxon>
    </lineage>
</organism>
<dbReference type="OrthoDB" id="9802793at2"/>
<dbReference type="InterPro" id="IPR011059">
    <property type="entry name" value="Metal-dep_hydrolase_composite"/>
</dbReference>
<dbReference type="Gene3D" id="3.20.20.140">
    <property type="entry name" value="Metal-dependent hydrolases"/>
    <property type="match status" value="1"/>
</dbReference>
<dbReference type="SUPFAM" id="SSF51338">
    <property type="entry name" value="Composite domain of metallo-dependent hydrolases"/>
    <property type="match status" value="1"/>
</dbReference>
<dbReference type="RefSeq" id="WP_145196486.1">
    <property type="nucleotide sequence ID" value="NZ_CP036434.1"/>
</dbReference>
<proteinExistence type="predicted"/>
<dbReference type="Proteomes" id="UP000320390">
    <property type="component" value="Chromosome"/>
</dbReference>
<evidence type="ECO:0000313" key="2">
    <source>
        <dbReference type="EMBL" id="QDV06370.1"/>
    </source>
</evidence>
<dbReference type="Pfam" id="PF07969">
    <property type="entry name" value="Amidohydro_3"/>
    <property type="match status" value="1"/>
</dbReference>
<sequence length="450" mass="46883" precursor="true">MILPLLLSLAATAAPPLAQGPGAPGGPAGPAEPGATATTRAFVGARILPISGPEIETGVLVVSDGKIVSVTAGGAVPEGAEVIDAAGKTIMPGLVCTHSHLGGIGGADGSGPIQPDVRVSDSINVRDAGYMRALAGGLTALNVMPGSGHLLSGQTCYLKLRADASTIEDMFIRDADGAPTGGIKMANGTNPMRGGAFPGTRGRSAALVRQQFIAAQEYMAKIEAAGDDETKLPNRHIGMEALAEVLSGKRVVHHHTHRHDDILTVLRLAEEFHFRVVLHHVSEAWKVADEIAASGAACSIILVDSPGGKPEAIDVAFKTGGVLERAGVKVAFHTDDWITDSRLFLRMGALAVRAGMSREGALRALTLSGAEILELEDRIGSLEPGKDADFTILDGDPFSVYTKVLETWVEGEKRFDRGLPEHALYAEGGYGAAHDQEPYFCCFGLQAGGQ</sequence>
<dbReference type="GO" id="GO:0016810">
    <property type="term" value="F:hydrolase activity, acting on carbon-nitrogen (but not peptide) bonds"/>
    <property type="evidence" value="ECO:0007669"/>
    <property type="project" value="InterPro"/>
</dbReference>
<accession>A0A518EQL1</accession>
<dbReference type="InterPro" id="IPR013108">
    <property type="entry name" value="Amidohydro_3"/>
</dbReference>
<dbReference type="InterPro" id="IPR032466">
    <property type="entry name" value="Metal_Hydrolase"/>
</dbReference>
<evidence type="ECO:0000259" key="1">
    <source>
        <dbReference type="Pfam" id="PF07969"/>
    </source>
</evidence>
<dbReference type="PANTHER" id="PTHR43135:SF3">
    <property type="entry name" value="ALPHA-D-RIBOSE 1-METHYLPHOSPHONATE 5-TRIPHOSPHATE DIPHOSPHATASE"/>
    <property type="match status" value="1"/>
</dbReference>
<name>A0A518EQL1_9BACT</name>
<feature type="domain" description="Amidohydrolase 3" evidence="1">
    <location>
        <begin position="302"/>
        <end position="412"/>
    </location>
</feature>
<dbReference type="PANTHER" id="PTHR43135">
    <property type="entry name" value="ALPHA-D-RIBOSE 1-METHYLPHOSPHONATE 5-TRIPHOSPHATE DIPHOSPHATASE"/>
    <property type="match status" value="1"/>
</dbReference>
<gene>
    <name evidence="2" type="ORF">Poly30_18790</name>
</gene>
<evidence type="ECO:0000313" key="3">
    <source>
        <dbReference type="Proteomes" id="UP000320390"/>
    </source>
</evidence>
<dbReference type="Gene3D" id="2.30.40.10">
    <property type="entry name" value="Urease, subunit C, domain 1"/>
    <property type="match status" value="1"/>
</dbReference>
<dbReference type="SUPFAM" id="SSF51556">
    <property type="entry name" value="Metallo-dependent hydrolases"/>
    <property type="match status" value="1"/>
</dbReference>
<keyword evidence="3" id="KW-1185">Reference proteome</keyword>
<reference evidence="2 3" key="1">
    <citation type="submission" date="2019-02" db="EMBL/GenBank/DDBJ databases">
        <title>Deep-cultivation of Planctomycetes and their phenomic and genomic characterization uncovers novel biology.</title>
        <authorList>
            <person name="Wiegand S."/>
            <person name="Jogler M."/>
            <person name="Boedeker C."/>
            <person name="Pinto D."/>
            <person name="Vollmers J."/>
            <person name="Rivas-Marin E."/>
            <person name="Kohn T."/>
            <person name="Peeters S.H."/>
            <person name="Heuer A."/>
            <person name="Rast P."/>
            <person name="Oberbeckmann S."/>
            <person name="Bunk B."/>
            <person name="Jeske O."/>
            <person name="Meyerdierks A."/>
            <person name="Storesund J.E."/>
            <person name="Kallscheuer N."/>
            <person name="Luecker S."/>
            <person name="Lage O.M."/>
            <person name="Pohl T."/>
            <person name="Merkel B.J."/>
            <person name="Hornburger P."/>
            <person name="Mueller R.-W."/>
            <person name="Bruemmer F."/>
            <person name="Labrenz M."/>
            <person name="Spormann A.M."/>
            <person name="Op den Camp H."/>
            <person name="Overmann J."/>
            <person name="Amann R."/>
            <person name="Jetten M.S.M."/>
            <person name="Mascher T."/>
            <person name="Medema M.H."/>
            <person name="Devos D.P."/>
            <person name="Kaster A.-K."/>
            <person name="Ovreas L."/>
            <person name="Rohde M."/>
            <person name="Galperin M.Y."/>
            <person name="Jogler C."/>
        </authorList>
    </citation>
    <scope>NUCLEOTIDE SEQUENCE [LARGE SCALE GENOMIC DNA]</scope>
    <source>
        <strain evidence="2 3">Poly30</strain>
    </source>
</reference>
<protein>
    <recommendedName>
        <fullName evidence="1">Amidohydrolase 3 domain-containing protein</fullName>
    </recommendedName>
</protein>
<dbReference type="AlphaFoldDB" id="A0A518EQL1"/>
<dbReference type="EMBL" id="CP036434">
    <property type="protein sequence ID" value="QDV06370.1"/>
    <property type="molecule type" value="Genomic_DNA"/>
</dbReference>
<dbReference type="InterPro" id="IPR051781">
    <property type="entry name" value="Metallo-dep_Hydrolase"/>
</dbReference>